<feature type="compositionally biased region" description="Polar residues" evidence="2">
    <location>
        <begin position="230"/>
        <end position="244"/>
    </location>
</feature>
<feature type="compositionally biased region" description="Basic and acidic residues" evidence="2">
    <location>
        <begin position="60"/>
        <end position="69"/>
    </location>
</feature>
<feature type="compositionally biased region" description="Polar residues" evidence="2">
    <location>
        <begin position="1"/>
        <end position="11"/>
    </location>
</feature>
<feature type="compositionally biased region" description="Basic and acidic residues" evidence="2">
    <location>
        <begin position="17"/>
        <end position="45"/>
    </location>
</feature>
<feature type="compositionally biased region" description="Basic residues" evidence="2">
    <location>
        <begin position="46"/>
        <end position="59"/>
    </location>
</feature>
<feature type="region of interest" description="Disordered" evidence="2">
    <location>
        <begin position="1"/>
        <end position="104"/>
    </location>
</feature>
<dbReference type="AlphaFoldDB" id="A0A3S6IW47"/>
<organism evidence="3">
    <name type="scientific">Candidatus Magnetananas rongchengensis</name>
    <dbReference type="NCBI Taxonomy" id="1463558"/>
    <lineage>
        <taxon>Bacteria</taxon>
        <taxon>Pseudomonadati</taxon>
        <taxon>Thermodesulfobacteriota</taxon>
        <taxon>Desulfobacteria</taxon>
        <taxon>Desulfobacterales</taxon>
        <taxon>Desulfobacteraceae</taxon>
        <taxon>Candidatus Magnetananas</taxon>
    </lineage>
</organism>
<accession>A0A3S6IW47</accession>
<evidence type="ECO:0000256" key="1">
    <source>
        <dbReference type="SAM" id="Coils"/>
    </source>
</evidence>
<proteinExistence type="predicted"/>
<sequence>MDEDQSGQLNGQLGGHLSEHLDTKLDTKTVSRTVRHLDGHLDGHLKKNNKNKNKEHKKKGKEEKNKTDGHLVGQLNGQLHNYPETNKKQSKNAQKSNSEKSEQLDGHLVGQLSGQLSEHLVEQLDGHLVENSFYWMNENHIKIMNFLIQLRSKVTRLKDIERSTGTSYGTIRNSMRKLISNHLILSKSHYRDGAFRGIKFTLNEPLCEEFKKWQKSEHLNEHLAGQLSGQLSGQLDKNPNQKENSLSSSSSFSYKGKTTPKTIEILETDIELGYWRQKKLSSKQFLTWLRMFNNDIDLLVESLSHCAFAMVDLNEEKEKSIRDVFSWFFRIVERNGTYPRPKDYKSCKQKQIESKERIIGEKQKELKLLEELYQKNNKIDKELKFQKMLSNKDSNEFKWCFNRLNSFTQGLSRTHPAYLSQMRALFDKLEEIQYIKTLLTSKDEKALEIAQEYKEKQPDLINEALNYDASKIINEKKPNQIKESAKQPPEVPKNQNNESKEGYRVLHIMTDSATQWRLLDSDQKEPYFKEARKAWKSQKVIEDAAKRLYIEETLAMKDEGVGKLLEQLKTKWWGFSDKDDEKLDCLDQVMNRIPNIDAESTEFQAGIYYVDENIQKILAEEENGG</sequence>
<reference evidence="3" key="1">
    <citation type="submission" date="2016-11" db="EMBL/GenBank/DDBJ databases">
        <title>Region harboring genes involved in magnetosome formation of Candidatus Magnetananas rongchenensis.</title>
        <authorList>
            <person name="Wang M."/>
            <person name="Chen Y.-R."/>
            <person name="Zhang W."/>
            <person name="Pan H."/>
            <person name="Xiao T."/>
            <person name="Wu L.-F."/>
        </authorList>
    </citation>
    <scope>NUCLEOTIDE SEQUENCE</scope>
</reference>
<feature type="region of interest" description="Disordered" evidence="2">
    <location>
        <begin position="478"/>
        <end position="501"/>
    </location>
</feature>
<feature type="coiled-coil region" evidence="1">
    <location>
        <begin position="352"/>
        <end position="382"/>
    </location>
</feature>
<evidence type="ECO:0000256" key="2">
    <source>
        <dbReference type="SAM" id="MobiDB-lite"/>
    </source>
</evidence>
<feature type="region of interest" description="Disordered" evidence="2">
    <location>
        <begin position="230"/>
        <end position="256"/>
    </location>
</feature>
<keyword evidence="1" id="KW-0175">Coiled coil</keyword>
<dbReference type="EMBL" id="KY084568">
    <property type="protein sequence ID" value="ASQ41206.1"/>
    <property type="molecule type" value="Genomic_DNA"/>
</dbReference>
<protein>
    <submittedName>
        <fullName evidence="3">Uncharacterized protein</fullName>
    </submittedName>
</protein>
<name>A0A3S6IW47_9BACT</name>
<evidence type="ECO:0000313" key="3">
    <source>
        <dbReference type="EMBL" id="ASQ41206.1"/>
    </source>
</evidence>